<proteinExistence type="predicted"/>
<gene>
    <name evidence="2" type="ORF">GQ26_0210530</name>
</gene>
<evidence type="ECO:0000313" key="2">
    <source>
        <dbReference type="EMBL" id="KFX45841.1"/>
    </source>
</evidence>
<reference evidence="2" key="2">
    <citation type="journal article" date="2014" name="PLoS Genet.">
        <title>Signature gene expression reveals novel clues to the molecular mechanisms of dimorphic transition in Penicillium marneffei.</title>
        <authorList>
            <person name="Yang E."/>
            <person name="Wang G."/>
            <person name="Cai J."/>
            <person name="Woo P.C."/>
            <person name="Lau S.K."/>
            <person name="Yuen K.-Y."/>
            <person name="Chow W.-N."/>
            <person name="Lin X."/>
        </authorList>
    </citation>
    <scope>NUCLEOTIDE SEQUENCE</scope>
    <source>
        <strain evidence="2">PM1</strain>
    </source>
</reference>
<feature type="region of interest" description="Disordered" evidence="1">
    <location>
        <begin position="374"/>
        <end position="450"/>
    </location>
</feature>
<comment type="caution">
    <text evidence="2">The sequence shown here is derived from an EMBL/GenBank/DDBJ whole genome shotgun (WGS) entry which is preliminary data.</text>
</comment>
<dbReference type="EMBL" id="JPOX01000021">
    <property type="protein sequence ID" value="KFX45841.1"/>
    <property type="molecule type" value="Genomic_DNA"/>
</dbReference>
<feature type="compositionally biased region" description="Polar residues" evidence="1">
    <location>
        <begin position="215"/>
        <end position="225"/>
    </location>
</feature>
<feature type="compositionally biased region" description="Basic and acidic residues" evidence="1">
    <location>
        <begin position="434"/>
        <end position="450"/>
    </location>
</feature>
<feature type="region of interest" description="Disordered" evidence="1">
    <location>
        <begin position="85"/>
        <end position="123"/>
    </location>
</feature>
<name>A0A093VGL0_TALMA</name>
<feature type="compositionally biased region" description="Basic residues" evidence="1">
    <location>
        <begin position="385"/>
        <end position="394"/>
    </location>
</feature>
<organism evidence="2">
    <name type="scientific">Talaromyces marneffei PM1</name>
    <dbReference type="NCBI Taxonomy" id="1077442"/>
    <lineage>
        <taxon>Eukaryota</taxon>
        <taxon>Fungi</taxon>
        <taxon>Dikarya</taxon>
        <taxon>Ascomycota</taxon>
        <taxon>Pezizomycotina</taxon>
        <taxon>Eurotiomycetes</taxon>
        <taxon>Eurotiomycetidae</taxon>
        <taxon>Eurotiales</taxon>
        <taxon>Trichocomaceae</taxon>
        <taxon>Talaromyces</taxon>
        <taxon>Talaromyces sect. Talaromyces</taxon>
    </lineage>
</organism>
<dbReference type="AlphaFoldDB" id="A0A093VGL0"/>
<feature type="region of interest" description="Disordered" evidence="1">
    <location>
        <begin position="135"/>
        <end position="169"/>
    </location>
</feature>
<feature type="compositionally biased region" description="Basic and acidic residues" evidence="1">
    <location>
        <begin position="85"/>
        <end position="96"/>
    </location>
</feature>
<feature type="compositionally biased region" description="Basic and acidic residues" evidence="1">
    <location>
        <begin position="198"/>
        <end position="213"/>
    </location>
</feature>
<sequence length="543" mass="60336">MRKERQAGSLDTGIETYRSIEFNLIGDQFKEYRDLDHAGKPLQIPNFGASIEGYTSGFNLNLHDCWNPLQGSSVYHDSKTHDFFDRYSSKRPDRSHTWSGEYSDPGYGSQFGGGTTPSMSVSSFLDSRTEISSIPDDSSSYINGVAIPRQSRTKSLDDNKLRKHDARHRKAHKCEEDGCESRFGNKNDLERHRKSRNWYKERKKEEEGKKREGGIQTTSSCTADVSSRKEPPTTPTITPSTLINTLSYNPGDYFGTELGTLTLNPIGHPQNSRANAFPETLQTLNELPFSPLKADGSSADQVDFKLPSVPDILAEVNPQRRDDLVFRMGPESTPSKGENIENDMKSLMAAHFQAAMADSAAKLIGNVMRTWIPAKGHTEKGAQKKRDKNRKKESKRTATSRLEENPESLYDNGHDGGEPSTYEECPSSADETYTEAKPHSDSHGERSKARKLDHVEKHEDSVFYCCSCGDGPRPIMAMHCNAPFAKPFNAPNRRSSVNVDEIGQMANVVIMFSTIAASSMLVEPALSLAISDATYPSAMQALK</sequence>
<accession>A0A093VGL0</accession>
<feature type="region of interest" description="Disordered" evidence="1">
    <location>
        <begin position="194"/>
        <end position="240"/>
    </location>
</feature>
<protein>
    <submittedName>
        <fullName evidence="2">Putative membrane protein ActII-3</fullName>
    </submittedName>
</protein>
<evidence type="ECO:0000256" key="1">
    <source>
        <dbReference type="SAM" id="MobiDB-lite"/>
    </source>
</evidence>
<reference key="1">
    <citation type="journal article" date="2014" name="PLoS Genet.">
        <title>Signature Gene Expression Reveals Novel Clues to the Molecular Mechanisms of Dimorphic Transition in Penicillium marneffei.</title>
        <authorList>
            <person name="Yang E."/>
            <person name="Wang G."/>
            <person name="Cai J."/>
            <person name="Woo P.C."/>
            <person name="Lau S.K."/>
            <person name="Yuen K.-Y."/>
            <person name="Chow W.-N."/>
            <person name="Lin X."/>
        </authorList>
    </citation>
    <scope>NUCLEOTIDE SEQUENCE [LARGE SCALE GENOMIC DNA]</scope>
    <source>
        <strain>PM1</strain>
    </source>
</reference>